<dbReference type="EMBL" id="JACRYT010000017">
    <property type="protein sequence ID" value="MBC6680698.1"/>
    <property type="molecule type" value="Genomic_DNA"/>
</dbReference>
<keyword evidence="3" id="KW-1185">Reference proteome</keyword>
<feature type="domain" description="Metallo-beta-lactamase" evidence="1">
    <location>
        <begin position="32"/>
        <end position="229"/>
    </location>
</feature>
<evidence type="ECO:0000313" key="2">
    <source>
        <dbReference type="EMBL" id="MBC6680698.1"/>
    </source>
</evidence>
<evidence type="ECO:0000259" key="1">
    <source>
        <dbReference type="SMART" id="SM00849"/>
    </source>
</evidence>
<dbReference type="Pfam" id="PF00753">
    <property type="entry name" value="Lactamase_B"/>
    <property type="match status" value="1"/>
</dbReference>
<dbReference type="PANTHER" id="PTHR42951">
    <property type="entry name" value="METALLO-BETA-LACTAMASE DOMAIN-CONTAINING"/>
    <property type="match status" value="1"/>
</dbReference>
<sequence length="311" mass="35558">MMKQKEYFDIFGSSFDRFAFPEGIRRVTAGRGGEAILILGEERTALLDCGMAYCGSRMVENLKKELAGRKLDYVLLSHSHYDHIGALPYVKKAYPEAVTLGAEHARDVFLRPGARKLMKELGENARDEYEPGSLAEIPTEGLAVDRIIREGEQIPLGKRGFLVLETKGHTDCSLSFLLEPDSILFTSESTGILERLDYIHTPILKSYEDAMAAFEKCRNCGAEHIVLPHFGLLPKDFNDTYWELFEKEVQDKRKVLAEYIKEGLNEDEILEKYLEKYWTPMKAQEQPYEAFQINSRHIVHTLLKSLKKDCL</sequence>
<dbReference type="InterPro" id="IPR001279">
    <property type="entry name" value="Metallo-B-lactamas"/>
</dbReference>
<comment type="caution">
    <text evidence="2">The sequence shown here is derived from an EMBL/GenBank/DDBJ whole genome shotgun (WGS) entry which is preliminary data.</text>
</comment>
<dbReference type="PANTHER" id="PTHR42951:SF22">
    <property type="entry name" value="METALLO BETA-LACTAMASE SUPERFAMILY LIPOPROTEIN"/>
    <property type="match status" value="1"/>
</dbReference>
<reference evidence="2" key="1">
    <citation type="submission" date="2020-08" db="EMBL/GenBank/DDBJ databases">
        <title>Genome public.</title>
        <authorList>
            <person name="Liu C."/>
            <person name="Sun Q."/>
        </authorList>
    </citation>
    <scope>NUCLEOTIDE SEQUENCE</scope>
    <source>
        <strain evidence="2">BX12</strain>
    </source>
</reference>
<dbReference type="AlphaFoldDB" id="A0A923SWV3"/>
<gene>
    <name evidence="2" type="ORF">H9L42_12790</name>
</gene>
<name>A0A923SWV3_9FIRM</name>
<dbReference type="InterPro" id="IPR036866">
    <property type="entry name" value="RibonucZ/Hydroxyglut_hydro"/>
</dbReference>
<protein>
    <submittedName>
        <fullName evidence="2">MBL fold metallo-hydrolase</fullName>
    </submittedName>
</protein>
<proteinExistence type="predicted"/>
<organism evidence="2 3">
    <name type="scientific">Zhenpiania hominis</name>
    <dbReference type="NCBI Taxonomy" id="2763644"/>
    <lineage>
        <taxon>Bacteria</taxon>
        <taxon>Bacillati</taxon>
        <taxon>Bacillota</taxon>
        <taxon>Clostridia</taxon>
        <taxon>Peptostreptococcales</taxon>
        <taxon>Anaerovoracaceae</taxon>
        <taxon>Zhenpiania</taxon>
    </lineage>
</organism>
<dbReference type="Gene3D" id="3.60.15.10">
    <property type="entry name" value="Ribonuclease Z/Hydroxyacylglutathione hydrolase-like"/>
    <property type="match status" value="1"/>
</dbReference>
<dbReference type="SMART" id="SM00849">
    <property type="entry name" value="Lactamase_B"/>
    <property type="match status" value="1"/>
</dbReference>
<dbReference type="SUPFAM" id="SSF56281">
    <property type="entry name" value="Metallo-hydrolase/oxidoreductase"/>
    <property type="match status" value="1"/>
</dbReference>
<dbReference type="InterPro" id="IPR050855">
    <property type="entry name" value="NDM-1-like"/>
</dbReference>
<dbReference type="RefSeq" id="WP_187303796.1">
    <property type="nucleotide sequence ID" value="NZ_JACRYT010000017.1"/>
</dbReference>
<accession>A0A923SWV3</accession>
<evidence type="ECO:0000313" key="3">
    <source>
        <dbReference type="Proteomes" id="UP000602647"/>
    </source>
</evidence>
<dbReference type="Proteomes" id="UP000602647">
    <property type="component" value="Unassembled WGS sequence"/>
</dbReference>